<dbReference type="EMBL" id="UZAL01028230">
    <property type="protein sequence ID" value="VDP39466.1"/>
    <property type="molecule type" value="Genomic_DNA"/>
</dbReference>
<proteinExistence type="predicted"/>
<sequence>MSLAILCVVSVWHAVVTLIPSDAEFEQLTTKNLLRSTNPQFSFMKRYKELTFPHSSTMNVTSRQIKDTSIDDYIDVKNNISLTQVRIIDTQNSQKLSQQFNQQTWIALALQSKNREQHKRRLMMRIERDVFVSFCILYVLAHLTFIFWLYFDVSIEFYITFSIIP</sequence>
<protein>
    <submittedName>
        <fullName evidence="1">Uncharacterized protein</fullName>
    </submittedName>
</protein>
<dbReference type="Proteomes" id="UP000269396">
    <property type="component" value="Unassembled WGS sequence"/>
</dbReference>
<gene>
    <name evidence="1" type="ORF">SMTD_LOCUS7447</name>
</gene>
<evidence type="ECO:0000313" key="2">
    <source>
        <dbReference type="Proteomes" id="UP000269396"/>
    </source>
</evidence>
<organism evidence="1 2">
    <name type="scientific">Schistosoma mattheei</name>
    <dbReference type="NCBI Taxonomy" id="31246"/>
    <lineage>
        <taxon>Eukaryota</taxon>
        <taxon>Metazoa</taxon>
        <taxon>Spiralia</taxon>
        <taxon>Lophotrochozoa</taxon>
        <taxon>Platyhelminthes</taxon>
        <taxon>Trematoda</taxon>
        <taxon>Digenea</taxon>
        <taxon>Strigeidida</taxon>
        <taxon>Schistosomatoidea</taxon>
        <taxon>Schistosomatidae</taxon>
        <taxon>Schistosoma</taxon>
    </lineage>
</organism>
<name>A0A183NZB1_9TREM</name>
<dbReference type="STRING" id="31246.A0A183NZB1"/>
<accession>A0A183NZB1</accession>
<dbReference type="AlphaFoldDB" id="A0A183NZB1"/>
<reference evidence="1 2" key="1">
    <citation type="submission" date="2018-11" db="EMBL/GenBank/DDBJ databases">
        <authorList>
            <consortium name="Pathogen Informatics"/>
        </authorList>
    </citation>
    <scope>NUCLEOTIDE SEQUENCE [LARGE SCALE GENOMIC DNA]</scope>
    <source>
        <strain>Denwood</strain>
        <strain evidence="2">Zambia</strain>
    </source>
</reference>
<evidence type="ECO:0000313" key="1">
    <source>
        <dbReference type="EMBL" id="VDP39466.1"/>
    </source>
</evidence>
<keyword evidence="2" id="KW-1185">Reference proteome</keyword>